<proteinExistence type="predicted"/>
<feature type="non-terminal residue" evidence="2">
    <location>
        <position position="94"/>
    </location>
</feature>
<keyword evidence="1" id="KW-0812">Transmembrane</keyword>
<reference evidence="2 3" key="1">
    <citation type="journal article" date="2016" name="PLoS ONE">
        <title>A First Insight into the Genome of the Filter-Feeder Mussel Mytilus galloprovincialis.</title>
        <authorList>
            <person name="Murgarella M."/>
            <person name="Puiu D."/>
            <person name="Novoa B."/>
            <person name="Figueras A."/>
            <person name="Posada D."/>
            <person name="Canchaya C."/>
        </authorList>
    </citation>
    <scope>NUCLEOTIDE SEQUENCE [LARGE SCALE GENOMIC DNA]</scope>
    <source>
        <tissue evidence="2">Muscle</tissue>
    </source>
</reference>
<keyword evidence="1" id="KW-1133">Transmembrane helix</keyword>
<protein>
    <submittedName>
        <fullName evidence="2">Uncharacterized protein</fullName>
    </submittedName>
</protein>
<feature type="transmembrane region" description="Helical" evidence="1">
    <location>
        <begin position="25"/>
        <end position="43"/>
    </location>
</feature>
<dbReference type="AlphaFoldDB" id="A0A3R5TQ90"/>
<evidence type="ECO:0000313" key="3">
    <source>
        <dbReference type="Proteomes" id="UP000266721"/>
    </source>
</evidence>
<dbReference type="EMBL" id="KV613104">
    <property type="protein sequence ID" value="OPL20289.1"/>
    <property type="molecule type" value="Genomic_DNA"/>
</dbReference>
<gene>
    <name evidence="2" type="ORF">AM593_10350</name>
</gene>
<evidence type="ECO:0000256" key="1">
    <source>
        <dbReference type="SAM" id="Phobius"/>
    </source>
</evidence>
<dbReference type="Proteomes" id="UP000266721">
    <property type="component" value="Unassembled WGS sequence"/>
</dbReference>
<keyword evidence="1" id="KW-0472">Membrane</keyword>
<organism evidence="2 3">
    <name type="scientific">Mytilus galloprovincialis</name>
    <name type="common">Mediterranean mussel</name>
    <dbReference type="NCBI Taxonomy" id="29158"/>
    <lineage>
        <taxon>Eukaryota</taxon>
        <taxon>Metazoa</taxon>
        <taxon>Spiralia</taxon>
        <taxon>Lophotrochozoa</taxon>
        <taxon>Mollusca</taxon>
        <taxon>Bivalvia</taxon>
        <taxon>Autobranchia</taxon>
        <taxon>Pteriomorphia</taxon>
        <taxon>Mytilida</taxon>
        <taxon>Mytiloidea</taxon>
        <taxon>Mytilidae</taxon>
        <taxon>Mytilinae</taxon>
        <taxon>Mytilus</taxon>
    </lineage>
</organism>
<accession>A0A3R5TQ90</accession>
<sequence length="94" mass="10832">LHIKVEEFFGGLFERHGRFVARHPWAVIIGVAIIDIGLGLGLLKIQTDNSIEQYAPKDSTASKHREEEYVTDYNKAQKCRQRITDYKTNQNQCL</sequence>
<evidence type="ECO:0000313" key="2">
    <source>
        <dbReference type="EMBL" id="OPL20289.1"/>
    </source>
</evidence>
<feature type="non-terminal residue" evidence="2">
    <location>
        <position position="1"/>
    </location>
</feature>
<keyword evidence="3" id="KW-1185">Reference proteome</keyword>
<name>A0A3R5TQ90_MYTGA</name>